<dbReference type="PANTHER" id="PTHR40866">
    <property type="entry name" value="BED-TYPE DOMAIN-CONTAINING PROTEIN"/>
    <property type="match status" value="1"/>
</dbReference>
<dbReference type="Proteomes" id="UP001259832">
    <property type="component" value="Unassembled WGS sequence"/>
</dbReference>
<reference evidence="1" key="1">
    <citation type="submission" date="2023-08" db="EMBL/GenBank/DDBJ databases">
        <title>Reference Genome Resource for the Citrus Pathogen Phytophthora citrophthora.</title>
        <authorList>
            <person name="Moller H."/>
            <person name="Coetzee B."/>
            <person name="Rose L.J."/>
            <person name="Van Niekerk J.M."/>
        </authorList>
    </citation>
    <scope>NUCLEOTIDE SEQUENCE</scope>
    <source>
        <strain evidence="1">STE-U-9442</strain>
    </source>
</reference>
<keyword evidence="2" id="KW-1185">Reference proteome</keyword>
<evidence type="ECO:0000313" key="1">
    <source>
        <dbReference type="EMBL" id="KAK1947458.1"/>
    </source>
</evidence>
<comment type="caution">
    <text evidence="1">The sequence shown here is derived from an EMBL/GenBank/DDBJ whole genome shotgun (WGS) entry which is preliminary data.</text>
</comment>
<gene>
    <name evidence="1" type="ORF">P3T76_001468</name>
</gene>
<dbReference type="PANTHER" id="PTHR40866:SF1">
    <property type="entry name" value="BED-TYPE DOMAIN-CONTAINING PROTEIN"/>
    <property type="match status" value="1"/>
</dbReference>
<organism evidence="1 2">
    <name type="scientific">Phytophthora citrophthora</name>
    <dbReference type="NCBI Taxonomy" id="4793"/>
    <lineage>
        <taxon>Eukaryota</taxon>
        <taxon>Sar</taxon>
        <taxon>Stramenopiles</taxon>
        <taxon>Oomycota</taxon>
        <taxon>Peronosporomycetes</taxon>
        <taxon>Peronosporales</taxon>
        <taxon>Peronosporaceae</taxon>
        <taxon>Phytophthora</taxon>
    </lineage>
</organism>
<dbReference type="AlphaFoldDB" id="A0AAD9H043"/>
<dbReference type="EMBL" id="JASMQC010000002">
    <property type="protein sequence ID" value="KAK1947458.1"/>
    <property type="molecule type" value="Genomic_DNA"/>
</dbReference>
<proteinExistence type="predicted"/>
<name>A0AAD9H043_9STRA</name>
<evidence type="ECO:0000313" key="2">
    <source>
        <dbReference type="Proteomes" id="UP001259832"/>
    </source>
</evidence>
<protein>
    <submittedName>
        <fullName evidence="1">Uncharacterized protein</fullName>
    </submittedName>
</protein>
<sequence length="104" mass="11219">MRAHINANASIVHSPVFEVAAVKVINGGTLLKAEAAAVKAFEVAKCGDKRKKRQDGYATQILLAGPNKHPGRANYSLLMKELPPTSNACERFFFSQCKLDTCGS</sequence>
<accession>A0AAD9H043</accession>